<dbReference type="Gene3D" id="2.130.10.10">
    <property type="entry name" value="YVTN repeat-like/Quinoprotein amine dehydrogenase"/>
    <property type="match status" value="3"/>
</dbReference>
<dbReference type="InterPro" id="IPR052025">
    <property type="entry name" value="Xyloglucanase_GH74"/>
</dbReference>
<name>A0AAE4Z6S1_9BACT</name>
<gene>
    <name evidence="2" type="ORF">GWO12_02910</name>
</gene>
<protein>
    <submittedName>
        <fullName evidence="2">Glycosyl hydrolase</fullName>
    </submittedName>
</protein>
<dbReference type="CDD" id="cd15482">
    <property type="entry name" value="Sialidase_non-viral"/>
    <property type="match status" value="2"/>
</dbReference>
<keyword evidence="1" id="KW-0175">Coiled coil</keyword>
<evidence type="ECO:0000256" key="1">
    <source>
        <dbReference type="SAM" id="Coils"/>
    </source>
</evidence>
<organism evidence="2 3">
    <name type="scientific">Candidatus Kutchimonas denitrificans</name>
    <dbReference type="NCBI Taxonomy" id="3056748"/>
    <lineage>
        <taxon>Bacteria</taxon>
        <taxon>Pseudomonadati</taxon>
        <taxon>Gemmatimonadota</taxon>
        <taxon>Gemmatimonadia</taxon>
        <taxon>Candidatus Palauibacterales</taxon>
        <taxon>Candidatus Palauibacteraceae</taxon>
        <taxon>Candidatus Kutchimonas</taxon>
    </lineage>
</organism>
<evidence type="ECO:0000313" key="3">
    <source>
        <dbReference type="Proteomes" id="UP000702544"/>
    </source>
</evidence>
<dbReference type="Proteomes" id="UP000702544">
    <property type="component" value="Unassembled WGS sequence"/>
</dbReference>
<keyword evidence="2" id="KW-0378">Hydrolase</keyword>
<dbReference type="GO" id="GO:0010411">
    <property type="term" value="P:xyloglucan metabolic process"/>
    <property type="evidence" value="ECO:0007669"/>
    <property type="project" value="TreeGrafter"/>
</dbReference>
<feature type="coiled-coil region" evidence="1">
    <location>
        <begin position="918"/>
        <end position="945"/>
    </location>
</feature>
<dbReference type="InterPro" id="IPR015943">
    <property type="entry name" value="WD40/YVTN_repeat-like_dom_sf"/>
</dbReference>
<comment type="caution">
    <text evidence="2">The sequence shown here is derived from an EMBL/GenBank/DDBJ whole genome shotgun (WGS) entry which is preliminary data.</text>
</comment>
<dbReference type="AlphaFoldDB" id="A0AAE4Z6S1"/>
<dbReference type="EMBL" id="JAACAK010000022">
    <property type="protein sequence ID" value="NIR74053.1"/>
    <property type="molecule type" value="Genomic_DNA"/>
</dbReference>
<sequence length="1037" mass="113944">MPAEIAQAQQNRVYDTAVYSAMEYRMVGPYRGGRSTAVTGIAEKPFTYFMGSTGGGVWKTTNAGESWENVTDGFFGGSIGAIDVANSDPNVIYVGTGSACIRGNTSTGRGVYKSTDGGASWTFSGLPEAGQIGDLVVHPTNPDLVYLAALGHPFGNNAERGVFRSRDGGASWEKVLFISDSTGAVSLAMNPANPRVIFAGMWRAERKPWTAISGAMEGGVYKTTDGGDTWARVKGGLPQGVVGKTAVAVSPANPDRVWALIEAEGDEGGLYRSDDGGEKWSRVNGDRSLRQRAWYYTHLYADPIDENTVYVLNVRFQKSIDGGKSFDAVSVPHGDVHDLWLNPRDPSHMVVGNDGGAQVTLTGGATWTTYYNQPTAEFYSVTVDDGFPYRLYAPQQDNSTISVPAWNSGGISPKQFWHYVGGCETGPVALNPDRPEIIYSGCYGGSITRYDRERDHFRSILLYPQLQLGQAPRDLKYRFQWNAPIVVSPHDPDVVYHASQYVHRTTDGGQTWETISPDLTTDMPEHQDYAGEPITKDNTGVEVFNTIFTLRVSPHSPDVLWAGSDDGRVHVSRDGGATWNDVTPNDMPRFGTVDAIDVSPHDPATAYMAVHRYRLDDFAPYIFKTENYGDSWRLLTDGRNGIPGDHPTRVVREDPDRAGLLYAGTEFGLFVSFDDGRHWQTFQQNLPITPVTDLVVHRKDLVVATQGRSLWIMDDLSPLHQLGQQVADAEAHLFAPRDAYRASVSRRRSGRWPEGPPGGATIYYYLADAPDGVITLEILDAEGDVIQTFTSDSAKAREAGTRALSAEAGLNRFVWNLRYPDVDEVKDAITWGFTAGPAAMPGSYQVRLTASAPQTQPFQVLKNPNYDHVTPADLEAQFELSIQVRDRINELYDAVRDLRSVRDQVSSTAKLAVEAGHAEDIKESAKSISEKLTEVEKQLMQTRNESRQDPLNFPPMLDNQYVYLYGHIQGDHRPNEGAYERFADLNAQWEALSATLQEIIDTDVAAFNVMLRERGVPGIIVPGVKGETVSASGESES</sequence>
<accession>A0AAE4Z6S1</accession>
<dbReference type="PANTHER" id="PTHR43739:SF5">
    <property type="entry name" value="EXO-ALPHA-SIALIDASE"/>
    <property type="match status" value="1"/>
</dbReference>
<evidence type="ECO:0000313" key="2">
    <source>
        <dbReference type="EMBL" id="NIR74053.1"/>
    </source>
</evidence>
<dbReference type="SUPFAM" id="SSF110296">
    <property type="entry name" value="Oligoxyloglucan reducing end-specific cellobiohydrolase"/>
    <property type="match status" value="2"/>
</dbReference>
<reference evidence="2 3" key="1">
    <citation type="submission" date="2020-01" db="EMBL/GenBank/DDBJ databases">
        <title>Genomes assembled from Gulf of Kutch pelagic sediment metagenomes.</title>
        <authorList>
            <person name="Chandrashekar M."/>
            <person name="Mahajan M.S."/>
            <person name="Dave K.J."/>
            <person name="Vatsa P."/>
            <person name="Nathani N.M."/>
        </authorList>
    </citation>
    <scope>NUCLEOTIDE SEQUENCE [LARGE SCALE GENOMIC DNA]</scope>
    <source>
        <strain evidence="2">KS3-K002</strain>
    </source>
</reference>
<dbReference type="PANTHER" id="PTHR43739">
    <property type="entry name" value="XYLOGLUCANASE (EUROFUNG)"/>
    <property type="match status" value="1"/>
</dbReference>
<proteinExistence type="predicted"/>
<dbReference type="GO" id="GO:0016787">
    <property type="term" value="F:hydrolase activity"/>
    <property type="evidence" value="ECO:0007669"/>
    <property type="project" value="UniProtKB-KW"/>
</dbReference>